<gene>
    <name evidence="1" type="ORF">DEO72_LG5g1464</name>
</gene>
<sequence length="60" mass="6647">MREEEIKKLRGGVVCDCVSKQFYSSATFFADRVAAFTADKVAAFTADIYMQAQALFLAKS</sequence>
<dbReference type="EMBL" id="CP039349">
    <property type="protein sequence ID" value="QCD93389.1"/>
    <property type="molecule type" value="Genomic_DNA"/>
</dbReference>
<proteinExistence type="predicted"/>
<dbReference type="InterPro" id="IPR011990">
    <property type="entry name" value="TPR-like_helical_dom_sf"/>
</dbReference>
<dbReference type="Gene3D" id="1.25.40.10">
    <property type="entry name" value="Tetratricopeptide repeat domain"/>
    <property type="match status" value="1"/>
</dbReference>
<protein>
    <submittedName>
        <fullName evidence="1">Anaphase-promoting complex subunit 6</fullName>
    </submittedName>
</protein>
<keyword evidence="2" id="KW-1185">Reference proteome</keyword>
<evidence type="ECO:0000313" key="1">
    <source>
        <dbReference type="EMBL" id="QCD93389.1"/>
    </source>
</evidence>
<name>A0A4D6LWH2_VIGUN</name>
<dbReference type="AlphaFoldDB" id="A0A4D6LWH2"/>
<dbReference type="Proteomes" id="UP000501690">
    <property type="component" value="Linkage Group LG5"/>
</dbReference>
<accession>A0A4D6LWH2</accession>
<evidence type="ECO:0000313" key="2">
    <source>
        <dbReference type="Proteomes" id="UP000501690"/>
    </source>
</evidence>
<reference evidence="1 2" key="1">
    <citation type="submission" date="2019-04" db="EMBL/GenBank/DDBJ databases">
        <title>An improved genome assembly and genetic linkage map for asparagus bean, Vigna unguiculata ssp. sesquipedialis.</title>
        <authorList>
            <person name="Xia Q."/>
            <person name="Zhang R."/>
            <person name="Dong Y."/>
        </authorList>
    </citation>
    <scope>NUCLEOTIDE SEQUENCE [LARGE SCALE GENOMIC DNA]</scope>
    <source>
        <tissue evidence="1">Leaf</tissue>
    </source>
</reference>
<organism evidence="1 2">
    <name type="scientific">Vigna unguiculata</name>
    <name type="common">Cowpea</name>
    <dbReference type="NCBI Taxonomy" id="3917"/>
    <lineage>
        <taxon>Eukaryota</taxon>
        <taxon>Viridiplantae</taxon>
        <taxon>Streptophyta</taxon>
        <taxon>Embryophyta</taxon>
        <taxon>Tracheophyta</taxon>
        <taxon>Spermatophyta</taxon>
        <taxon>Magnoliopsida</taxon>
        <taxon>eudicotyledons</taxon>
        <taxon>Gunneridae</taxon>
        <taxon>Pentapetalae</taxon>
        <taxon>rosids</taxon>
        <taxon>fabids</taxon>
        <taxon>Fabales</taxon>
        <taxon>Fabaceae</taxon>
        <taxon>Papilionoideae</taxon>
        <taxon>50 kb inversion clade</taxon>
        <taxon>NPAAA clade</taxon>
        <taxon>indigoferoid/millettioid clade</taxon>
        <taxon>Phaseoleae</taxon>
        <taxon>Vigna</taxon>
    </lineage>
</organism>